<evidence type="ECO:0000313" key="4">
    <source>
        <dbReference type="Proteomes" id="UP000178529"/>
    </source>
</evidence>
<dbReference type="GO" id="GO:0008270">
    <property type="term" value="F:zinc ion binding"/>
    <property type="evidence" value="ECO:0007669"/>
    <property type="project" value="InterPro"/>
</dbReference>
<dbReference type="PANTHER" id="PTHR30304:SF0">
    <property type="entry name" value="D-TAGATOSE-1,6-BISPHOSPHATE ALDOLASE SUBUNIT GATY-RELATED"/>
    <property type="match status" value="1"/>
</dbReference>
<keyword evidence="2" id="KW-0479">Metal-binding</keyword>
<dbReference type="NCBIfam" id="TIGR00167">
    <property type="entry name" value="cbbA"/>
    <property type="match status" value="1"/>
</dbReference>
<dbReference type="SUPFAM" id="SSF51569">
    <property type="entry name" value="Aldolase"/>
    <property type="match status" value="1"/>
</dbReference>
<dbReference type="PANTHER" id="PTHR30304">
    <property type="entry name" value="D-TAGATOSE-1,6-BISPHOSPHATE ALDOLASE"/>
    <property type="match status" value="1"/>
</dbReference>
<evidence type="ECO:0000256" key="2">
    <source>
        <dbReference type="PIRSR" id="PIRSR001359-3"/>
    </source>
</evidence>
<dbReference type="Pfam" id="PF01116">
    <property type="entry name" value="F_bP_aldolase"/>
    <property type="match status" value="1"/>
</dbReference>
<feature type="active site" description="Proton donor" evidence="1">
    <location>
        <position position="80"/>
    </location>
</feature>
<dbReference type="Gene3D" id="3.20.20.70">
    <property type="entry name" value="Aldolase class I"/>
    <property type="match status" value="1"/>
</dbReference>
<feature type="binding site" evidence="2">
    <location>
        <position position="134"/>
    </location>
    <ligand>
        <name>Zn(2+)</name>
        <dbReference type="ChEBI" id="CHEBI:29105"/>
        <label>2</label>
    </ligand>
</feature>
<reference evidence="3 4" key="1">
    <citation type="journal article" date="2016" name="Nat. Commun.">
        <title>Thousands of microbial genomes shed light on interconnected biogeochemical processes in an aquifer system.</title>
        <authorList>
            <person name="Anantharaman K."/>
            <person name="Brown C.T."/>
            <person name="Hug L.A."/>
            <person name="Sharon I."/>
            <person name="Castelle C.J."/>
            <person name="Probst A.J."/>
            <person name="Thomas B.C."/>
            <person name="Singh A."/>
            <person name="Wilkins M.J."/>
            <person name="Karaoz U."/>
            <person name="Brodie E.L."/>
            <person name="Williams K.H."/>
            <person name="Hubbard S.S."/>
            <person name="Banfield J.F."/>
        </authorList>
    </citation>
    <scope>NUCLEOTIDE SEQUENCE [LARGE SCALE GENOMIC DNA]</scope>
</reference>
<name>A0A1G2R612_9BACT</name>
<dbReference type="InterPro" id="IPR050246">
    <property type="entry name" value="Class_II_FBP_aldolase"/>
</dbReference>
<dbReference type="InterPro" id="IPR000771">
    <property type="entry name" value="FBA_II"/>
</dbReference>
<sequence>MVTLKEAIHEARKNKIALGHFNVSDLAALRAIFQAARKLGTPVLIGVSEGEREFVDPHNIARLVQGLRERYDFPIFLNADHCHSLESVKIAVDAGFDSIIFDGANLPFEENIAKTKEAVDYAESTHPEILVEGELGYIGTSSSLLESLPEGAAVEEKDLPTVEQAKEFVEKTGVDLFAPAVGNVHGMLKNAPNPKLHIQRIKELRDAVKAPLVLHGGSGISDQDFKNAIQAGISMVHINTELRKLWRIELEKSLKEHPDEVAPYKLLNPVVSALEQYIEARLRLFTGKS</sequence>
<keyword evidence="2" id="KW-0862">Zinc</keyword>
<feature type="binding site" evidence="2">
    <location>
        <position position="81"/>
    </location>
    <ligand>
        <name>Zn(2+)</name>
        <dbReference type="ChEBI" id="CHEBI:29105"/>
        <label>1</label>
        <note>catalytic</note>
    </ligand>
</feature>
<dbReference type="AlphaFoldDB" id="A0A1G2R612"/>
<evidence type="ECO:0000313" key="3">
    <source>
        <dbReference type="EMBL" id="OHA68253.1"/>
    </source>
</evidence>
<dbReference type="EMBL" id="MHTY01000028">
    <property type="protein sequence ID" value="OHA68253.1"/>
    <property type="molecule type" value="Genomic_DNA"/>
</dbReference>
<accession>A0A1G2R612</accession>
<dbReference type="InterPro" id="IPR013785">
    <property type="entry name" value="Aldolase_TIM"/>
</dbReference>
<dbReference type="GO" id="GO:0016832">
    <property type="term" value="F:aldehyde-lyase activity"/>
    <property type="evidence" value="ECO:0007669"/>
    <property type="project" value="InterPro"/>
</dbReference>
<comment type="cofactor">
    <cofactor evidence="2">
        <name>Zn(2+)</name>
        <dbReference type="ChEBI" id="CHEBI:29105"/>
    </cofactor>
    <text evidence="2">Binds 2 Zn(2+) ions per subunit. One is catalytic and the other provides a structural contribution.</text>
</comment>
<protein>
    <submittedName>
        <fullName evidence="3">Tagatose-bisphosphate aldolase</fullName>
    </submittedName>
</protein>
<comment type="caution">
    <text evidence="3">The sequence shown here is derived from an EMBL/GenBank/DDBJ whole genome shotgun (WGS) entry which is preliminary data.</text>
</comment>
<feature type="binding site" evidence="2">
    <location>
        <position position="215"/>
    </location>
    <ligand>
        <name>Zn(2+)</name>
        <dbReference type="ChEBI" id="CHEBI:29105"/>
        <label>1</label>
        <note>catalytic</note>
    </ligand>
</feature>
<feature type="binding site" evidence="2">
    <location>
        <position position="102"/>
    </location>
    <ligand>
        <name>Zn(2+)</name>
        <dbReference type="ChEBI" id="CHEBI:29105"/>
        <label>2</label>
    </ligand>
</feature>
<organism evidence="3 4">
    <name type="scientific">Candidatus Wildermuthbacteria bacterium RIFCSPHIGHO2_02_FULL_48_16</name>
    <dbReference type="NCBI Taxonomy" id="1802453"/>
    <lineage>
        <taxon>Bacteria</taxon>
        <taxon>Candidatus Wildermuthiibacteriota</taxon>
    </lineage>
</organism>
<dbReference type="CDD" id="cd00947">
    <property type="entry name" value="TBP_aldolase_IIB"/>
    <property type="match status" value="1"/>
</dbReference>
<dbReference type="PIRSF" id="PIRSF001359">
    <property type="entry name" value="F_bP_aldolase_II"/>
    <property type="match status" value="1"/>
</dbReference>
<dbReference type="GO" id="GO:0005975">
    <property type="term" value="P:carbohydrate metabolic process"/>
    <property type="evidence" value="ECO:0007669"/>
    <property type="project" value="InterPro"/>
</dbReference>
<feature type="binding site" evidence="2">
    <location>
        <position position="185"/>
    </location>
    <ligand>
        <name>Zn(2+)</name>
        <dbReference type="ChEBI" id="CHEBI:29105"/>
        <label>1</label>
        <note>catalytic</note>
    </ligand>
</feature>
<gene>
    <name evidence="3" type="ORF">A3J68_01285</name>
</gene>
<proteinExistence type="predicted"/>
<evidence type="ECO:0000256" key="1">
    <source>
        <dbReference type="PIRSR" id="PIRSR001359-1"/>
    </source>
</evidence>
<dbReference type="Proteomes" id="UP000178529">
    <property type="component" value="Unassembled WGS sequence"/>
</dbReference>